<proteinExistence type="inferred from homology"/>
<dbReference type="Gene3D" id="3.40.50.620">
    <property type="entry name" value="HUPs"/>
    <property type="match status" value="1"/>
</dbReference>
<keyword evidence="2" id="KW-0820">tRNA-binding</keyword>
<name>A0ABV2M2R9_9FIRM</name>
<dbReference type="InterPro" id="IPR014729">
    <property type="entry name" value="Rossmann-like_a/b/a_fold"/>
</dbReference>
<evidence type="ECO:0000256" key="2">
    <source>
        <dbReference type="HAMAP-Rule" id="MF_01539"/>
    </source>
</evidence>
<dbReference type="NCBIfam" id="NF010191">
    <property type="entry name" value="PRK13670.1"/>
    <property type="match status" value="1"/>
</dbReference>
<feature type="binding site" evidence="2">
    <location>
        <position position="174"/>
    </location>
    <ligand>
        <name>ATP</name>
        <dbReference type="ChEBI" id="CHEBI:30616"/>
    </ligand>
</feature>
<evidence type="ECO:0000313" key="3">
    <source>
        <dbReference type="EMBL" id="MET3749743.1"/>
    </source>
</evidence>
<comment type="subcellular location">
    <subcellularLocation>
        <location evidence="2">Cytoplasm</location>
    </subcellularLocation>
</comment>
<keyword evidence="2" id="KW-0436">Ligase</keyword>
<keyword evidence="2" id="KW-0547">Nucleotide-binding</keyword>
<dbReference type="EMBL" id="JBEPMJ010000005">
    <property type="protein sequence ID" value="MET3749743.1"/>
    <property type="molecule type" value="Genomic_DNA"/>
</dbReference>
<feature type="binding site" evidence="2">
    <location>
        <position position="102"/>
    </location>
    <ligand>
        <name>ATP</name>
        <dbReference type="ChEBI" id="CHEBI:30616"/>
    </ligand>
</feature>
<comment type="catalytic activity">
    <reaction evidence="2">
        <text>cytidine(34) in elongator tRNA(Met) + acetate + ATP = N(4)-acetylcytidine(34) in elongator tRNA(Met) + AMP + diphosphate</text>
        <dbReference type="Rhea" id="RHEA:58144"/>
        <dbReference type="Rhea" id="RHEA-COMP:10693"/>
        <dbReference type="Rhea" id="RHEA-COMP:10694"/>
        <dbReference type="ChEBI" id="CHEBI:30089"/>
        <dbReference type="ChEBI" id="CHEBI:30616"/>
        <dbReference type="ChEBI" id="CHEBI:33019"/>
        <dbReference type="ChEBI" id="CHEBI:74900"/>
        <dbReference type="ChEBI" id="CHEBI:82748"/>
        <dbReference type="ChEBI" id="CHEBI:456215"/>
    </reaction>
</comment>
<gene>
    <name evidence="2" type="primary">tmcAL</name>
    <name evidence="3" type="ORF">ABID24_000977</name>
</gene>
<dbReference type="PANTHER" id="PTHR37825:SF1">
    <property type="entry name" value="TRNA(MET) CYTIDINE ACETATE LIGASE"/>
    <property type="match status" value="1"/>
</dbReference>
<feature type="binding site" evidence="2">
    <location>
        <begin position="7"/>
        <end position="20"/>
    </location>
    <ligand>
        <name>ATP</name>
        <dbReference type="ChEBI" id="CHEBI:30616"/>
    </ligand>
</feature>
<dbReference type="PANTHER" id="PTHR37825">
    <property type="entry name" value="TRNA(MET) CYTIDINE ACETATE LIGASE"/>
    <property type="match status" value="1"/>
</dbReference>
<dbReference type="RefSeq" id="WP_147600193.1">
    <property type="nucleotide sequence ID" value="NZ_JANJZT010000005.1"/>
</dbReference>
<organism evidence="3 4">
    <name type="scientific">Blautia caecimuris</name>
    <dbReference type="NCBI Taxonomy" id="1796615"/>
    <lineage>
        <taxon>Bacteria</taxon>
        <taxon>Bacillati</taxon>
        <taxon>Bacillota</taxon>
        <taxon>Clostridia</taxon>
        <taxon>Lachnospirales</taxon>
        <taxon>Lachnospiraceae</taxon>
        <taxon>Blautia</taxon>
    </lineage>
</organism>
<comment type="similarity">
    <text evidence="2">Belongs to the TmcAL family.</text>
</comment>
<reference evidence="3 4" key="1">
    <citation type="submission" date="2024-06" db="EMBL/GenBank/DDBJ databases">
        <title>Genomic Encyclopedia of Type Strains, Phase IV (KMG-IV): sequencing the most valuable type-strain genomes for metagenomic binning, comparative biology and taxonomic classification.</title>
        <authorList>
            <person name="Goeker M."/>
        </authorList>
    </citation>
    <scope>NUCLEOTIDE SEQUENCE [LARGE SCALE GENOMIC DNA]</scope>
    <source>
        <strain evidence="3 4">DSM 29492</strain>
    </source>
</reference>
<dbReference type="EC" id="6.3.4.-" evidence="2"/>
<keyword evidence="2" id="KW-0067">ATP-binding</keyword>
<dbReference type="HAMAP" id="MF_01539">
    <property type="entry name" value="TmcAL"/>
    <property type="match status" value="1"/>
</dbReference>
<keyword evidence="2" id="KW-0963">Cytoplasm</keyword>
<sequence length="425" mass="46784">MNVTGIIAEYNPFHLGHLHQITYVREKLNSDYIIVAMSGDFVQRGTPALLSKYTRAEAALLCGADLVLELPVQVSSASAEFFAGGAVSLLNGLGVVDQLCFGSEEGTVEGMQLAARILNEEPQGFRDLLKNSLKQGMSFPAARSQALGRYLCTLHSLGEKNLSAFSDTLLSSPNNILGIEYCRALLRLHSSIKPATLKREGSGYHDLALKNNQAPSASAVRAFLSEQSGRTPSSDSVKDFSALENMLPAASLQLLKNAFSRQEFLTENDLDLILHYCLTGQTSEELSKYADVSPDLAARIINCLNDYRGFCQFTELLKTKELTHTRIQRALLHILLQIRETPKELSFGRVLGFRKSASPLLKEIKKRGTIPLVTKPSSSAKTFTADKKKLLDTNTAASNIYESLICHKTGRAFVHEYQKQMILIP</sequence>
<evidence type="ECO:0000313" key="4">
    <source>
        <dbReference type="Proteomes" id="UP001549106"/>
    </source>
</evidence>
<evidence type="ECO:0000256" key="1">
    <source>
        <dbReference type="ARBA" id="ARBA00022694"/>
    </source>
</evidence>
<feature type="binding site" evidence="2">
    <location>
        <position position="199"/>
    </location>
    <ligand>
        <name>ATP</name>
        <dbReference type="ChEBI" id="CHEBI:30616"/>
    </ligand>
</feature>
<keyword evidence="4" id="KW-1185">Reference proteome</keyword>
<comment type="caution">
    <text evidence="3">The sequence shown here is derived from an EMBL/GenBank/DDBJ whole genome shotgun (WGS) entry which is preliminary data.</text>
</comment>
<dbReference type="Pfam" id="PF05636">
    <property type="entry name" value="HIGH_NTase1"/>
    <property type="match status" value="1"/>
</dbReference>
<dbReference type="InterPro" id="IPR008513">
    <property type="entry name" value="tRNA(Met)_cyd_acetate_ligase"/>
</dbReference>
<keyword evidence="2" id="KW-0694">RNA-binding</keyword>
<comment type="caution">
    <text evidence="2">Lacks conserved residue(s) required for the propagation of feature annotation.</text>
</comment>
<comment type="function">
    <text evidence="2">Catalyzes the formation of N(4)-acetylcytidine (ac(4)C) at the wobble position of elongator tRNA(Met), using acetate and ATP as substrates. First activates an acetate ion to form acetyladenylate (Ac-AMP) and then transfers the acetyl group to tRNA to form ac(4)C34.</text>
</comment>
<dbReference type="SUPFAM" id="SSF52374">
    <property type="entry name" value="Nucleotidylyl transferase"/>
    <property type="match status" value="1"/>
</dbReference>
<dbReference type="Proteomes" id="UP001549106">
    <property type="component" value="Unassembled WGS sequence"/>
</dbReference>
<protein>
    <recommendedName>
        <fullName evidence="2">tRNA(Met) cytidine acetate ligase</fullName>
        <ecNumber evidence="2">6.3.4.-</ecNumber>
    </recommendedName>
</protein>
<accession>A0ABV2M2R9</accession>
<keyword evidence="1 2" id="KW-0819">tRNA processing</keyword>